<evidence type="ECO:0000256" key="2">
    <source>
        <dbReference type="ARBA" id="ARBA00007069"/>
    </source>
</evidence>
<dbReference type="Proteomes" id="UP000186879">
    <property type="component" value="Chromosome"/>
</dbReference>
<feature type="transmembrane region" description="Helical" evidence="9">
    <location>
        <begin position="119"/>
        <end position="142"/>
    </location>
</feature>
<reference evidence="13 17" key="3">
    <citation type="submission" date="2018-10" db="EMBL/GenBank/DDBJ databases">
        <title>Cultivation of a novel Methanohalophilus strain from Kebrit Deep of the Red Sea and a genomic comparison of members of the genus Methanohalophilus.</title>
        <authorList>
            <person name="Guan Y."/>
            <person name="Ngugi D.K."/>
            <person name="Stingl U."/>
        </authorList>
    </citation>
    <scope>NUCLEOTIDE SEQUENCE [LARGE SCALE GENOMIC DNA]</scope>
    <source>
        <strain evidence="13 17">DSM 3094</strain>
    </source>
</reference>
<evidence type="ECO:0000256" key="10">
    <source>
        <dbReference type="RuleBase" id="RU363054"/>
    </source>
</evidence>
<evidence type="ECO:0000256" key="8">
    <source>
        <dbReference type="ARBA" id="ARBA00023136"/>
    </source>
</evidence>
<name>A0A1L3Q4H9_9EURY</name>
<evidence type="ECO:0000256" key="9">
    <source>
        <dbReference type="RuleBase" id="RU363032"/>
    </source>
</evidence>
<dbReference type="InterPro" id="IPR035906">
    <property type="entry name" value="MetI-like_sf"/>
</dbReference>
<dbReference type="EMBL" id="FNMU01000002">
    <property type="protein sequence ID" value="SDW38645.1"/>
    <property type="molecule type" value="Genomic_DNA"/>
</dbReference>
<feature type="transmembrane region" description="Helical" evidence="9">
    <location>
        <begin position="174"/>
        <end position="193"/>
    </location>
</feature>
<reference evidence="12 15" key="1">
    <citation type="submission" date="2016-10" db="EMBL/GenBank/DDBJ databases">
        <title>Methanohalophilus halophilus.</title>
        <authorList>
            <person name="L'haridon S."/>
        </authorList>
    </citation>
    <scope>NUCLEOTIDE SEQUENCE [LARGE SCALE GENOMIC DNA]</scope>
    <source>
        <strain evidence="12 15">Z-7982</strain>
    </source>
</reference>
<organism evidence="12 15">
    <name type="scientific">Methanohalophilus halophilus</name>
    <dbReference type="NCBI Taxonomy" id="2177"/>
    <lineage>
        <taxon>Archaea</taxon>
        <taxon>Methanobacteriati</taxon>
        <taxon>Methanobacteriota</taxon>
        <taxon>Stenosarchaea group</taxon>
        <taxon>Methanomicrobia</taxon>
        <taxon>Methanosarcinales</taxon>
        <taxon>Methanosarcinaceae</taxon>
        <taxon>Methanohalophilus</taxon>
    </lineage>
</organism>
<comment type="similarity">
    <text evidence="2 10">Belongs to the binding-protein-dependent transport system permease family. CysTW subfamily.</text>
</comment>
<dbReference type="EMBL" id="RJJG01000004">
    <property type="protein sequence ID" value="RNI08913.1"/>
    <property type="molecule type" value="Genomic_DNA"/>
</dbReference>
<keyword evidence="6 9" id="KW-0812">Transmembrane</keyword>
<evidence type="ECO:0000313" key="16">
    <source>
        <dbReference type="Proteomes" id="UP000198669"/>
    </source>
</evidence>
<feature type="transmembrane region" description="Helical" evidence="9">
    <location>
        <begin position="80"/>
        <end position="107"/>
    </location>
</feature>
<evidence type="ECO:0000256" key="4">
    <source>
        <dbReference type="ARBA" id="ARBA00022475"/>
    </source>
</evidence>
<proteinExistence type="inferred from homology"/>
<keyword evidence="15" id="KW-1185">Reference proteome</keyword>
<dbReference type="SUPFAM" id="SSF161098">
    <property type="entry name" value="MetI-like"/>
    <property type="match status" value="1"/>
</dbReference>
<evidence type="ECO:0000256" key="3">
    <source>
        <dbReference type="ARBA" id="ARBA00022448"/>
    </source>
</evidence>
<keyword evidence="7 9" id="KW-1133">Transmembrane helix</keyword>
<dbReference type="PROSITE" id="PS50928">
    <property type="entry name" value="ABC_TM1"/>
    <property type="match status" value="1"/>
</dbReference>
<dbReference type="InterPro" id="IPR000515">
    <property type="entry name" value="MetI-like"/>
</dbReference>
<evidence type="ECO:0000256" key="1">
    <source>
        <dbReference type="ARBA" id="ARBA00004651"/>
    </source>
</evidence>
<dbReference type="Gene3D" id="1.10.3720.10">
    <property type="entry name" value="MetI-like"/>
    <property type="match status" value="1"/>
</dbReference>
<dbReference type="NCBIfam" id="TIGR02138">
    <property type="entry name" value="phosphate_pstC"/>
    <property type="match status" value="1"/>
</dbReference>
<evidence type="ECO:0000256" key="6">
    <source>
        <dbReference type="ARBA" id="ARBA00022692"/>
    </source>
</evidence>
<accession>A0A1L3Q4H9</accession>
<feature type="transmembrane region" description="Helical" evidence="9">
    <location>
        <begin position="27"/>
        <end position="48"/>
    </location>
</feature>
<dbReference type="OrthoDB" id="338493at2157"/>
<dbReference type="Proteomes" id="UP000198669">
    <property type="component" value="Unassembled WGS sequence"/>
</dbReference>
<dbReference type="InterPro" id="IPR011864">
    <property type="entry name" value="Phosphate_PstC"/>
</dbReference>
<dbReference type="AlphaFoldDB" id="A0A1L3Q4H9"/>
<dbReference type="Proteomes" id="UP000267921">
    <property type="component" value="Unassembled WGS sequence"/>
</dbReference>
<feature type="domain" description="ABC transmembrane type-1" evidence="11">
    <location>
        <begin position="82"/>
        <end position="310"/>
    </location>
</feature>
<evidence type="ECO:0000313" key="12">
    <source>
        <dbReference type="EMBL" id="APH39748.1"/>
    </source>
</evidence>
<dbReference type="InterPro" id="IPR051124">
    <property type="entry name" value="Phosphate_Transport_Permease"/>
</dbReference>
<evidence type="ECO:0000313" key="14">
    <source>
        <dbReference type="EMBL" id="SDW38645.1"/>
    </source>
</evidence>
<protein>
    <recommendedName>
        <fullName evidence="10">Phosphate transport system permease protein</fullName>
    </recommendedName>
</protein>
<comment type="subcellular location">
    <subcellularLocation>
        <location evidence="1 9">Cell membrane</location>
        <topology evidence="1 9">Multi-pass membrane protein</topology>
    </subcellularLocation>
</comment>
<keyword evidence="5 10" id="KW-0592">Phosphate transport</keyword>
<keyword evidence="4 10" id="KW-1003">Cell membrane</keyword>
<comment type="function">
    <text evidence="10">Part of the binding-protein-dependent transport system for phosphate; probably responsible for the translocation of the substrate across the membrane.</text>
</comment>
<evidence type="ECO:0000256" key="5">
    <source>
        <dbReference type="ARBA" id="ARBA00022592"/>
    </source>
</evidence>
<dbReference type="KEGG" id="mhaz:BHR79_09830"/>
<evidence type="ECO:0000256" key="7">
    <source>
        <dbReference type="ARBA" id="ARBA00022989"/>
    </source>
</evidence>
<dbReference type="RefSeq" id="WP_072562163.1">
    <property type="nucleotide sequence ID" value="NZ_CP017921.1"/>
</dbReference>
<keyword evidence="3 9" id="KW-0813">Transport</keyword>
<reference evidence="14 16" key="2">
    <citation type="submission" date="2016-10" db="EMBL/GenBank/DDBJ databases">
        <authorList>
            <person name="de Groot N.N."/>
        </authorList>
    </citation>
    <scope>NUCLEOTIDE SEQUENCE [LARGE SCALE GENOMIC DNA]</scope>
    <source>
        <strain evidence="14 16">Z-7982</strain>
    </source>
</reference>
<evidence type="ECO:0000259" key="11">
    <source>
        <dbReference type="PROSITE" id="PS50928"/>
    </source>
</evidence>
<dbReference type="GO" id="GO:0006817">
    <property type="term" value="P:phosphate ion transport"/>
    <property type="evidence" value="ECO:0007669"/>
    <property type="project" value="UniProtKB-KW"/>
</dbReference>
<evidence type="ECO:0000313" key="15">
    <source>
        <dbReference type="Proteomes" id="UP000186879"/>
    </source>
</evidence>
<evidence type="ECO:0000313" key="17">
    <source>
        <dbReference type="Proteomes" id="UP000267921"/>
    </source>
</evidence>
<dbReference type="GO" id="GO:0005886">
    <property type="term" value="C:plasma membrane"/>
    <property type="evidence" value="ECO:0007669"/>
    <property type="project" value="UniProtKB-SubCell"/>
</dbReference>
<feature type="transmembrane region" description="Helical" evidence="9">
    <location>
        <begin position="248"/>
        <end position="269"/>
    </location>
</feature>
<dbReference type="PANTHER" id="PTHR30425:SF1">
    <property type="entry name" value="PHOSPHATE TRANSPORT SYSTEM PERMEASE PROTEIN PSTC"/>
    <property type="match status" value="1"/>
</dbReference>
<keyword evidence="8 9" id="KW-0472">Membrane</keyword>
<feature type="transmembrane region" description="Helical" evidence="9">
    <location>
        <begin position="289"/>
        <end position="310"/>
    </location>
</feature>
<dbReference type="PANTHER" id="PTHR30425">
    <property type="entry name" value="PHOSPHATE TRANSPORT SYSTEM PERMEASE PROTEIN PST"/>
    <property type="match status" value="1"/>
</dbReference>
<dbReference type="CDD" id="cd06261">
    <property type="entry name" value="TM_PBP2"/>
    <property type="match status" value="1"/>
</dbReference>
<dbReference type="EMBL" id="CP017921">
    <property type="protein sequence ID" value="APH39748.1"/>
    <property type="molecule type" value="Genomic_DNA"/>
</dbReference>
<dbReference type="GO" id="GO:0005315">
    <property type="term" value="F:phosphate transmembrane transporter activity"/>
    <property type="evidence" value="ECO:0007669"/>
    <property type="project" value="InterPro"/>
</dbReference>
<dbReference type="GeneID" id="30584072"/>
<dbReference type="STRING" id="2177.BHR79_09830"/>
<evidence type="ECO:0000313" key="13">
    <source>
        <dbReference type="EMBL" id="RNI08913.1"/>
    </source>
</evidence>
<dbReference type="Pfam" id="PF00528">
    <property type="entry name" value="BPD_transp_1"/>
    <property type="match status" value="1"/>
</dbReference>
<gene>
    <name evidence="13" type="primary">pstC</name>
    <name evidence="12" type="ORF">BHR79_09830</name>
    <name evidence="13" type="ORF">EFE40_05430</name>
    <name evidence="14" type="ORF">SAMN04515625_0886</name>
</gene>
<sequence>MEFKSLFTTSFFADIQKSRDETDLPHVTFLLCGILTALITIFFIGFIFQNAYPTFENQGLINFLTGNKWSYTDGVYGVRIFLLGTIIITFLTMIMAVPLGIFTAIYLAEYASEKTANMIRPFVELLVGIPSVVYGIFGFLILSNLFREYIEPAISNNLGFISIFYDTSPTSGTSILLASTILTIMILPTIVSISEYAMRSVPKEYSQGSFAMGTTHWETIRNIVLPTASGGIYSSIILGMMRAMGETMAVVMVVGILTKVPNSIFSGGYPMTSKILNDIGYHVAIPEHKSALCAVAAVLFALEILFVAIARKMGGNK</sequence>